<dbReference type="SUPFAM" id="SSF53223">
    <property type="entry name" value="Aminoacid dehydrogenase-like, N-terminal domain"/>
    <property type="match status" value="1"/>
</dbReference>
<evidence type="ECO:0000256" key="2">
    <source>
        <dbReference type="ARBA" id="ARBA00023002"/>
    </source>
</evidence>
<evidence type="ECO:0000313" key="7">
    <source>
        <dbReference type="EMBL" id="AYM52964.1"/>
    </source>
</evidence>
<evidence type="ECO:0000256" key="4">
    <source>
        <dbReference type="PIRSR" id="PIRSR000188-1"/>
    </source>
</evidence>
<name>A0A3S7UW23_9BACT</name>
<dbReference type="EMBL" id="MH908889">
    <property type="protein sequence ID" value="AYM52964.1"/>
    <property type="molecule type" value="Genomic_DNA"/>
</dbReference>
<organism evidence="7">
    <name type="scientific">Jahnella sp. MSr9139</name>
    <dbReference type="NCBI Taxonomy" id="1434086"/>
    <lineage>
        <taxon>Bacteria</taxon>
        <taxon>Pseudomonadati</taxon>
        <taxon>Myxococcota</taxon>
        <taxon>Polyangia</taxon>
        <taxon>Polyangiales</taxon>
        <taxon>Polyangiaceae</taxon>
        <taxon>Jahnella</taxon>
    </lineage>
</organism>
<dbReference type="InterPro" id="IPR006096">
    <property type="entry name" value="Glu/Leu/Phe/Val/Trp_DH_C"/>
</dbReference>
<evidence type="ECO:0000256" key="5">
    <source>
        <dbReference type="PIRSR" id="PIRSR000188-2"/>
    </source>
</evidence>
<feature type="active site" description="Proton donor/acceptor" evidence="4">
    <location>
        <position position="80"/>
    </location>
</feature>
<accession>A0A3S7UW23</accession>
<proteinExistence type="inferred from homology"/>
<dbReference type="Pfam" id="PF02812">
    <property type="entry name" value="ELFV_dehydrog_N"/>
    <property type="match status" value="1"/>
</dbReference>
<dbReference type="GO" id="GO:0000166">
    <property type="term" value="F:nucleotide binding"/>
    <property type="evidence" value="ECO:0007669"/>
    <property type="project" value="UniProtKB-KW"/>
</dbReference>
<reference evidence="7" key="1">
    <citation type="journal article" date="2018" name="J. Ind. Microbiol. Biotechnol.">
        <title>Genome mining reveals uncommon alkylpyrones as type III PKS products from myxobacteria.</title>
        <authorList>
            <person name="Hug J.J."/>
            <person name="Panter F."/>
            <person name="Krug D."/>
            <person name="Muller R."/>
        </authorList>
    </citation>
    <scope>NUCLEOTIDE SEQUENCE</scope>
    <source>
        <strain evidence="7">MSr9139</strain>
    </source>
</reference>
<dbReference type="PIRSF" id="PIRSF000188">
    <property type="entry name" value="Phe_leu_dh"/>
    <property type="match status" value="1"/>
</dbReference>
<dbReference type="InterPro" id="IPR046346">
    <property type="entry name" value="Aminoacid_DH-like_N_sf"/>
</dbReference>
<comment type="similarity">
    <text evidence="1">Belongs to the Glu/Leu/Phe/Val dehydrogenases family.</text>
</comment>
<dbReference type="InterPro" id="IPR006097">
    <property type="entry name" value="Glu/Leu/Phe/Val/Trp_DH_dimer"/>
</dbReference>
<dbReference type="InterPro" id="IPR016211">
    <property type="entry name" value="Glu/Phe/Leu/Val/Trp_DH_bac/arc"/>
</dbReference>
<dbReference type="InterPro" id="IPR036291">
    <property type="entry name" value="NAD(P)-bd_dom_sf"/>
</dbReference>
<dbReference type="Gene3D" id="3.40.50.720">
    <property type="entry name" value="NAD(P)-binding Rossmann-like Domain"/>
    <property type="match status" value="1"/>
</dbReference>
<dbReference type="GO" id="GO:0006520">
    <property type="term" value="P:amino acid metabolic process"/>
    <property type="evidence" value="ECO:0007669"/>
    <property type="project" value="InterPro"/>
</dbReference>
<feature type="domain" description="Glutamate/phenylalanine/leucine/valine/L-tryptophan dehydrogenase C-terminal" evidence="6">
    <location>
        <begin position="144"/>
        <end position="347"/>
    </location>
</feature>
<protein>
    <submittedName>
        <fullName evidence="7">Glutamate/leucine/phenylalanine/valine dehydrogenase</fullName>
    </submittedName>
</protein>
<dbReference type="FunFam" id="3.40.50.10860:FF:000010">
    <property type="entry name" value="Leucine dehydrogenase"/>
    <property type="match status" value="1"/>
</dbReference>
<dbReference type="Gene3D" id="3.40.50.10860">
    <property type="entry name" value="Leucine Dehydrogenase, chain A, domain 1"/>
    <property type="match status" value="1"/>
</dbReference>
<keyword evidence="5" id="KW-0547">Nucleotide-binding</keyword>
<dbReference type="SUPFAM" id="SSF51735">
    <property type="entry name" value="NAD(P)-binding Rossmann-fold domains"/>
    <property type="match status" value="1"/>
</dbReference>
<dbReference type="PANTHER" id="PTHR42722:SF1">
    <property type="entry name" value="VALINE DEHYDROGENASE"/>
    <property type="match status" value="1"/>
</dbReference>
<dbReference type="PANTHER" id="PTHR42722">
    <property type="entry name" value="LEUCINE DEHYDROGENASE"/>
    <property type="match status" value="1"/>
</dbReference>
<dbReference type="GO" id="GO:0016639">
    <property type="term" value="F:oxidoreductase activity, acting on the CH-NH2 group of donors, NAD or NADP as acceptor"/>
    <property type="evidence" value="ECO:0007669"/>
    <property type="project" value="InterPro"/>
</dbReference>
<evidence type="ECO:0000256" key="3">
    <source>
        <dbReference type="ARBA" id="ARBA00023027"/>
    </source>
</evidence>
<feature type="binding site" evidence="5">
    <location>
        <begin position="180"/>
        <end position="185"/>
    </location>
    <ligand>
        <name>NAD(+)</name>
        <dbReference type="ChEBI" id="CHEBI:57540"/>
    </ligand>
</feature>
<dbReference type="CDD" id="cd01075">
    <property type="entry name" value="NAD_bind_Leu_Phe_Val_DH"/>
    <property type="match status" value="1"/>
</dbReference>
<keyword evidence="3 5" id="KW-0520">NAD</keyword>
<keyword evidence="2" id="KW-0560">Oxidoreductase</keyword>
<evidence type="ECO:0000259" key="6">
    <source>
        <dbReference type="SMART" id="SM00839"/>
    </source>
</evidence>
<dbReference type="AlphaFoldDB" id="A0A3S7UW23"/>
<sequence>MRLFDSLHALGHEQVLFCHDPAAGYRAIIAIHSTALGPAVGGTRLWRYADEAEALTDALRLARGMTYKNALAGLPAGGGKSVILRGDGPLGPQDRERLFRAHGRFIERLAGRYFTGEDVGTAPADMEFVARETRHVRGLAHGSSDPSPFTARGVFRAMQAAALRRWGKADLAGRVVALQGCGHVGQPLARLLHEAGARLRVADVDPERAADLQRAHGAEVLPPDAILRADADVLAPCALGGVLNDQTLPEIRAAIVVGAANNQLLEPRHGDALEARGVLYVPDYVANAGGVLSGGVDLFGWTPAEVARRVDAIHDTVLAVLDGARAEGVSSAVAADRLAERRLHAAR</sequence>
<dbReference type="SMART" id="SM00839">
    <property type="entry name" value="ELFV_dehydrog"/>
    <property type="match status" value="1"/>
</dbReference>
<dbReference type="Pfam" id="PF00208">
    <property type="entry name" value="ELFV_dehydrog"/>
    <property type="match status" value="1"/>
</dbReference>
<evidence type="ECO:0000256" key="1">
    <source>
        <dbReference type="ARBA" id="ARBA00006382"/>
    </source>
</evidence>